<evidence type="ECO:0000313" key="2">
    <source>
        <dbReference type="Proteomes" id="UP000249748"/>
    </source>
</evidence>
<organism evidence="1 2">
    <name type="scientific">Aspergillus costaricaensis CBS 115574</name>
    <dbReference type="NCBI Taxonomy" id="1448317"/>
    <lineage>
        <taxon>Eukaryota</taxon>
        <taxon>Fungi</taxon>
        <taxon>Dikarya</taxon>
        <taxon>Ascomycota</taxon>
        <taxon>Pezizomycotina</taxon>
        <taxon>Eurotiomycetes</taxon>
        <taxon>Eurotiomycetidae</taxon>
        <taxon>Eurotiales</taxon>
        <taxon>Aspergillaceae</taxon>
        <taxon>Aspergillus</taxon>
        <taxon>Aspergillus subgen. Circumdati</taxon>
    </lineage>
</organism>
<dbReference type="EMBL" id="KZ824536">
    <property type="protein sequence ID" value="RAK93933.1"/>
    <property type="molecule type" value="Genomic_DNA"/>
</dbReference>
<dbReference type="Proteomes" id="UP000249748">
    <property type="component" value="Unassembled WGS sequence"/>
</dbReference>
<sequence>MMPTNSSKSDVHSRHQLDHKITPRHDEYTVGWICGSPLDTVVATMMLDELHPQMSQKFSAIDHVFLGRIGVHNIVIARLPLSKCGDTQAIAALEREMFSTFPAIRFSLAVGIGGGVPRSSADIRLGDVVVSQLTGKSGGVIRYDLDRASRRVYFHRTGSLSEIPEYLSNALVTLQTDHGLRELMGREITKNMAEIQRKVSSFGKSLRPEEDRLFQAEYEHLAPGSCANCDRSKWVIRPEREQDKPVIHYGSIASGDQVMKNSQLRDHIGQVLGVLCVDVGTTGLMGIVPCLVIRGICDYADSHTNKAWQQYAEAAAAAYAKELLLMVPAPRTTQSATRPLSMMFPPPQAIGINKSGYSNPTREWSGLRESTLSAPPTDSGYASTTHQKIPRRDEYHTEHDNNVQSLVSGEERFPYPPAAASPRKAEDDHGEDTESIYTTKSSISPSDKQLYISELVNDLFRKAQYDQDTRNLRERIYGILPQLLKAFAMRFGQSGSTQIHRDIMVFIRRHRNEIANGLRMKYLEDQTETYVSTHDDTKMELGDLMDLWDQHLEDAGDDLAVPQFDSGAVNSDVDEDIPIEDGDENLPEHTKYWDLITGSPVYEWLIGNLRRKLHLHPAEPNVQDGIRDRILEILPSSRRVSRYDQPTIYQVVFILNWDPASFVAEQEYDISKEGFLEKIITITGSSEDAQAMTCLQYLQQTWHSYGSDILQLVEATLLSERDYKHSCTLPDNTQLAVWTNEKEFLVEVTGIESSITEIGEQLAWLGSALRSSPHDSRILYCTPFINSASPSPEPPQAKKRESRAGTRNVTSLSTEQLERKRANDREAQRTIRQRTKDHIERLEHQVAELKVKGEHRRNVALEQEIRALKHQLARASRQEYPGMSYKDASNSNPQAAAITRVLCGIDFKCEDQEQTSSSPLLGQCWHHLFRNPTVVMGFPIPYRSRQNTGLEIPLNILAGLAQATQVDVFRDKLFIKGFSSLLIPTEYIRDQDQMMWHLRYNVHGDRISYLDGIGAHVGHITLADLESSRHILGWCSDAKLYTGATDASYSINRSWLGPPSARCSLNNTLITAGRLITGGDPAIYGNRDIPYRLIRDEYIEKLSWIARQYVVMWDAGAKRGWLVNGACALLHLLFASLYFNRTDPLGFAFQLDLTDIKVPENTFNPSSAMEVLLNPDNLTLKLYHAKQSEPSEATLPPVRIQDRVDRLYNMLEKIMDHQAEIMGAGGGASLNISRGNLEGWDFKDLATQEDPLYPRLCKLGIRGKSWVDFTRDIRAAVLFGTGFGEILRPVDNDQLCPYWSRLPEGKSYLAVSGYDLTNIIDRFGNPHSRPVRLTRNLIWCNCLDNGPPACKCIGLPEQTEHSELAQVILPSHFKRRIPKPNSVRLSDWSHGAILFGYNRDLRWTWNDTGYPEQKDVLSYSGDSGSDSDGDFQDSGLGTSLTPATADGSRRLSLSRSPSGGITYEDYEVGIVCALPKELLAVRALFDSTHPDLEKDRNDPNCYCLGRMKEFNVAAAGLPHDDYGTNSATNVASHLIRTFPRVKFCLVVGIGGGVPSANRDIRLGDVVVGTGVLQGDMGKWIQNSEFKMTAQKQQPPPYLRAVITKIQSNGFISFESALNPLLDDLDLIASMQPKYLYPGADKDMLFDAGDVHVETEPNCDKCIGSRSPRTRQHDGPSVFYGLIASGNQLVRDARYRDRLGQENVICVEMEAAGVMRTTTDCLVIRGICDYADSHKNDQWQEYSAATAAAYAKFFLSHMRESAHDFAVRVPSRLEAPTGSVHLQKEKRAASCAVYEQHVELKRSRRY</sequence>
<reference evidence="1" key="1">
    <citation type="submission" date="2018-02" db="EMBL/GenBank/DDBJ databases">
        <title>The genomes of Aspergillus section Nigri reveals drivers in fungal speciation.</title>
        <authorList>
            <consortium name="DOE Joint Genome Institute"/>
            <person name="Vesth T.C."/>
            <person name="Nybo J."/>
            <person name="Theobald S."/>
            <person name="Brandl J."/>
            <person name="Frisvad J.C."/>
            <person name="Nielsen K.F."/>
            <person name="Lyhne E.K."/>
            <person name="Kogle M.E."/>
            <person name="Kuo A."/>
            <person name="Riley R."/>
            <person name="Clum A."/>
            <person name="Nolan M."/>
            <person name="Lipzen A."/>
            <person name="Salamov A."/>
            <person name="Henrissat B."/>
            <person name="Wiebenga A."/>
            <person name="De vries R.P."/>
            <person name="Grigoriev I.V."/>
            <person name="Mortensen U.H."/>
            <person name="Andersen M.R."/>
            <person name="Baker S.E."/>
        </authorList>
    </citation>
    <scope>NUCLEOTIDE SEQUENCE</scope>
    <source>
        <strain evidence="1">CBS 115574</strain>
    </source>
</reference>
<proteinExistence type="predicted"/>
<evidence type="ECO:0000313" key="1">
    <source>
        <dbReference type="EMBL" id="RAK93933.1"/>
    </source>
</evidence>
<accession>A0ACD1ITR3</accession>
<name>A0ACD1ITR3_9EURO</name>
<keyword evidence="2" id="KW-1185">Reference proteome</keyword>
<gene>
    <name evidence="1" type="ORF">BO79DRAFT_165004</name>
</gene>
<protein>
    <submittedName>
        <fullName evidence="1">Purine and uridine phosphorylase</fullName>
    </submittedName>
</protein>